<keyword evidence="4" id="KW-1185">Reference proteome</keyword>
<feature type="compositionally biased region" description="Low complexity" evidence="1">
    <location>
        <begin position="363"/>
        <end position="375"/>
    </location>
</feature>
<dbReference type="GeneID" id="70193136"/>
<feature type="compositionally biased region" description="Pro residues" evidence="1">
    <location>
        <begin position="450"/>
        <end position="471"/>
    </location>
</feature>
<gene>
    <name evidence="3" type="ORF">B0I36DRAFT_9242</name>
</gene>
<feature type="transmembrane region" description="Helical" evidence="2">
    <location>
        <begin position="265"/>
        <end position="286"/>
    </location>
</feature>
<evidence type="ECO:0000256" key="1">
    <source>
        <dbReference type="SAM" id="MobiDB-lite"/>
    </source>
</evidence>
<dbReference type="EMBL" id="JAGTJQ010000001">
    <property type="protein sequence ID" value="KAH7040366.1"/>
    <property type="molecule type" value="Genomic_DNA"/>
</dbReference>
<evidence type="ECO:0000313" key="4">
    <source>
        <dbReference type="Proteomes" id="UP000756346"/>
    </source>
</evidence>
<protein>
    <submittedName>
        <fullName evidence="3">Uncharacterized protein</fullName>
    </submittedName>
</protein>
<keyword evidence="2" id="KW-0472">Membrane</keyword>
<feature type="compositionally biased region" description="Polar residues" evidence="1">
    <location>
        <begin position="376"/>
        <end position="398"/>
    </location>
</feature>
<feature type="compositionally biased region" description="Polar residues" evidence="1">
    <location>
        <begin position="485"/>
        <end position="496"/>
    </location>
</feature>
<feature type="region of interest" description="Disordered" evidence="1">
    <location>
        <begin position="326"/>
        <end position="496"/>
    </location>
</feature>
<name>A0A9P8YJ69_9PEZI</name>
<comment type="caution">
    <text evidence="3">The sequence shown here is derived from an EMBL/GenBank/DDBJ whole genome shotgun (WGS) entry which is preliminary data.</text>
</comment>
<accession>A0A9P8YJ69</accession>
<reference evidence="3" key="1">
    <citation type="journal article" date="2021" name="Nat. Commun.">
        <title>Genetic determinants of endophytism in the Arabidopsis root mycobiome.</title>
        <authorList>
            <person name="Mesny F."/>
            <person name="Miyauchi S."/>
            <person name="Thiergart T."/>
            <person name="Pickel B."/>
            <person name="Atanasova L."/>
            <person name="Karlsson M."/>
            <person name="Huettel B."/>
            <person name="Barry K.W."/>
            <person name="Haridas S."/>
            <person name="Chen C."/>
            <person name="Bauer D."/>
            <person name="Andreopoulos W."/>
            <person name="Pangilinan J."/>
            <person name="LaButti K."/>
            <person name="Riley R."/>
            <person name="Lipzen A."/>
            <person name="Clum A."/>
            <person name="Drula E."/>
            <person name="Henrissat B."/>
            <person name="Kohler A."/>
            <person name="Grigoriev I.V."/>
            <person name="Martin F.M."/>
            <person name="Hacquard S."/>
        </authorList>
    </citation>
    <scope>NUCLEOTIDE SEQUENCE</scope>
    <source>
        <strain evidence="3">MPI-CAGE-CH-0230</strain>
    </source>
</reference>
<evidence type="ECO:0000313" key="3">
    <source>
        <dbReference type="EMBL" id="KAH7040366.1"/>
    </source>
</evidence>
<dbReference type="Proteomes" id="UP000756346">
    <property type="component" value="Unassembled WGS sequence"/>
</dbReference>
<evidence type="ECO:0000256" key="2">
    <source>
        <dbReference type="SAM" id="Phobius"/>
    </source>
</evidence>
<dbReference type="AlphaFoldDB" id="A0A9P8YJ69"/>
<organism evidence="3 4">
    <name type="scientific">Microdochium trichocladiopsis</name>
    <dbReference type="NCBI Taxonomy" id="1682393"/>
    <lineage>
        <taxon>Eukaryota</taxon>
        <taxon>Fungi</taxon>
        <taxon>Dikarya</taxon>
        <taxon>Ascomycota</taxon>
        <taxon>Pezizomycotina</taxon>
        <taxon>Sordariomycetes</taxon>
        <taxon>Xylariomycetidae</taxon>
        <taxon>Xylariales</taxon>
        <taxon>Microdochiaceae</taxon>
        <taxon>Microdochium</taxon>
    </lineage>
</organism>
<dbReference type="OrthoDB" id="5244978at2759"/>
<dbReference type="RefSeq" id="XP_046018421.1">
    <property type="nucleotide sequence ID" value="XM_046163590.1"/>
</dbReference>
<keyword evidence="2" id="KW-1133">Transmembrane helix</keyword>
<proteinExistence type="predicted"/>
<sequence length="496" mass="50150">MRADCNKPINGGTDTSTLPAIFGLDDRAACMSACVAHFVTARRPETAVNDVGLSSICPVVQDGPAQDLWSLYCCDITFCGLQIPLSTPHGQSNSVDNVISTCQNFGFFAINDPGPPPLAFTCTAPNNAAAFWVSCAASGSVPAIAPVSDNIGMSIAALGDLPAIPSTVQEQATSSSTSIAATATVAMPSDISTETLRSAEAGLSTVSSISSLVTPVPPSVLSGSARPSIVDVPPPSLDTQQPAVSTEEHDASNSSSLKLPEGAKAAIIAGCLLAVVLIAAIVLCFLQRRRRRAESMEIGATMAAATISHATFDTYSIDRPSGGSDSRLILGAPLTAGSNLSPPLTPPPRLGERRMLSLGSTDGSSRGSLTTKSSSETMGPASNNAPSGLARTTTPSQNPGSGASSAVGSPSGDLPAGLPQSWPLSPPQPGVLGNNNINGHIPRNLGGCGSPPPVSPLPRLPISPPSTPQPTSPLALVVSPPLSPRRTTAATSMGSS</sequence>
<feature type="region of interest" description="Disordered" evidence="1">
    <location>
        <begin position="224"/>
        <end position="257"/>
    </location>
</feature>
<feature type="compositionally biased region" description="Low complexity" evidence="1">
    <location>
        <begin position="399"/>
        <end position="423"/>
    </location>
</feature>
<keyword evidence="2" id="KW-0812">Transmembrane</keyword>